<keyword evidence="2" id="KW-0547">Nucleotide-binding</keyword>
<dbReference type="Gene3D" id="2.40.50.140">
    <property type="entry name" value="Nucleic acid-binding proteins"/>
    <property type="match status" value="1"/>
</dbReference>
<dbReference type="Pfam" id="PF00152">
    <property type="entry name" value="tRNA-synt_2"/>
    <property type="match status" value="1"/>
</dbReference>
<evidence type="ECO:0000256" key="3">
    <source>
        <dbReference type="ARBA" id="ARBA00022840"/>
    </source>
</evidence>
<dbReference type="InterPro" id="IPR018149">
    <property type="entry name" value="Lys-tRNA-synth_II_C"/>
</dbReference>
<proteinExistence type="predicted"/>
<dbReference type="GO" id="GO:0006430">
    <property type="term" value="P:lysyl-tRNA aminoacylation"/>
    <property type="evidence" value="ECO:0007669"/>
    <property type="project" value="InterPro"/>
</dbReference>
<dbReference type="Gene3D" id="3.30.930.10">
    <property type="entry name" value="Bira Bifunctional Protein, Domain 2"/>
    <property type="match status" value="1"/>
</dbReference>
<keyword evidence="3" id="KW-0067">ATP-binding</keyword>
<dbReference type="SUPFAM" id="SSF50249">
    <property type="entry name" value="Nucleic acid-binding proteins"/>
    <property type="match status" value="1"/>
</dbReference>
<dbReference type="AlphaFoldDB" id="A0A644T8C2"/>
<dbReference type="InterPro" id="IPR004365">
    <property type="entry name" value="NA-bd_OB_tRNA"/>
</dbReference>
<reference evidence="6" key="1">
    <citation type="submission" date="2019-08" db="EMBL/GenBank/DDBJ databases">
        <authorList>
            <person name="Kucharzyk K."/>
            <person name="Murdoch R.W."/>
            <person name="Higgins S."/>
            <person name="Loffler F."/>
        </authorList>
    </citation>
    <scope>NUCLEOTIDE SEQUENCE</scope>
</reference>
<evidence type="ECO:0000256" key="1">
    <source>
        <dbReference type="ARBA" id="ARBA00022598"/>
    </source>
</evidence>
<dbReference type="SUPFAM" id="SSF55681">
    <property type="entry name" value="Class II aaRS and biotin synthetases"/>
    <property type="match status" value="1"/>
</dbReference>
<dbReference type="GO" id="GO:0004824">
    <property type="term" value="F:lysine-tRNA ligase activity"/>
    <property type="evidence" value="ECO:0007669"/>
    <property type="project" value="UniProtKB-EC"/>
</dbReference>
<evidence type="ECO:0000313" key="6">
    <source>
        <dbReference type="EMBL" id="MPL62161.1"/>
    </source>
</evidence>
<dbReference type="PRINTS" id="PR00982">
    <property type="entry name" value="TRNASYNTHLYS"/>
</dbReference>
<comment type="caution">
    <text evidence="6">The sequence shown here is derived from an EMBL/GenBank/DDBJ whole genome shotgun (WGS) entry which is preliminary data.</text>
</comment>
<dbReference type="InterPro" id="IPR044136">
    <property type="entry name" value="Lys-tRNA-ligase_II_N"/>
</dbReference>
<dbReference type="Pfam" id="PF01336">
    <property type="entry name" value="tRNA_anti-codon"/>
    <property type="match status" value="1"/>
</dbReference>
<evidence type="ECO:0000256" key="4">
    <source>
        <dbReference type="ARBA" id="ARBA00023146"/>
    </source>
</evidence>
<dbReference type="CDD" id="cd04322">
    <property type="entry name" value="LysRS_N"/>
    <property type="match status" value="1"/>
</dbReference>
<dbReference type="PANTHER" id="PTHR42918:SF15">
    <property type="entry name" value="LYSINE--TRNA LIGASE, CHLOROPLASTIC_MITOCHONDRIAL"/>
    <property type="match status" value="1"/>
</dbReference>
<dbReference type="EC" id="6.1.1.6" evidence="6"/>
<dbReference type="GO" id="GO:0005524">
    <property type="term" value="F:ATP binding"/>
    <property type="evidence" value="ECO:0007669"/>
    <property type="project" value="UniProtKB-KW"/>
</dbReference>
<protein>
    <submittedName>
        <fullName evidence="6">Lysine--tRNA ligase</fullName>
        <ecNumber evidence="6">6.1.1.6</ecNumber>
    </submittedName>
</protein>
<dbReference type="InterPro" id="IPR004364">
    <property type="entry name" value="Aa-tRNA-synt_II"/>
</dbReference>
<name>A0A644T8C2_9ZZZZ</name>
<feature type="domain" description="Aminoacyl-transfer RNA synthetases class-II family profile" evidence="5">
    <location>
        <begin position="181"/>
        <end position="480"/>
    </location>
</feature>
<keyword evidence="1 6" id="KW-0436">Ligase</keyword>
<dbReference type="PROSITE" id="PS50862">
    <property type="entry name" value="AA_TRNA_LIGASE_II"/>
    <property type="match status" value="1"/>
</dbReference>
<keyword evidence="4" id="KW-0030">Aminoacyl-tRNA synthetase</keyword>
<dbReference type="InterPro" id="IPR045864">
    <property type="entry name" value="aa-tRNA-synth_II/BPL/LPL"/>
</dbReference>
<organism evidence="6">
    <name type="scientific">bioreactor metagenome</name>
    <dbReference type="NCBI Taxonomy" id="1076179"/>
    <lineage>
        <taxon>unclassified sequences</taxon>
        <taxon>metagenomes</taxon>
        <taxon>ecological metagenomes</taxon>
    </lineage>
</organism>
<dbReference type="InterPro" id="IPR012340">
    <property type="entry name" value="NA-bd_OB-fold"/>
</dbReference>
<gene>
    <name evidence="6" type="primary">lysS_4</name>
    <name evidence="6" type="ORF">SDC9_07764</name>
</gene>
<dbReference type="GO" id="GO:0005829">
    <property type="term" value="C:cytosol"/>
    <property type="evidence" value="ECO:0007669"/>
    <property type="project" value="TreeGrafter"/>
</dbReference>
<sequence>MTSILELKEERFKKLEKLKEKGFDPFIAHSNRNISIKDYLKDFENIETAILAGRVMSSRGQGNLIFFDIFDGSSELNENSKVQAIIKNPESPIEAFNFYKEFVDIGDFVEIEGEKFLSKTGQRSILVKSVKMLTKSLLPLPDKYHGLQDEELKMRYRYLDILTNSELRELFFKKAKFWNVIREFLTNKGMLEVETPTIENTTGGAEARPFKTYHNDFDMEVYMRICVGELWQKRLMAAGYCGTFEIGRAYRNEGSSPEHLQEFTNCEFYLPYADYRDGMKLVKELYIKIANEVFGKTEFEMKGFTFDLSSEWVEIDYAQEIEKQTSINIWEASDTEIKDKLEELKVKYDGENRERLLDTLWKYCRKNISGPAFLVNPPLLVAPLAKPNPDGKTAQMFQPILAGSEIGRGYSELNNPIIQRENFEKQKELLEKGDEEAMMPDWDFVEMLEHGMPPTCGFGFGDRLFAFLAGLPLRETIMFPLIKEKK</sequence>
<dbReference type="EMBL" id="VSSQ01000017">
    <property type="protein sequence ID" value="MPL62161.1"/>
    <property type="molecule type" value="Genomic_DNA"/>
</dbReference>
<accession>A0A644T8C2</accession>
<evidence type="ECO:0000256" key="2">
    <source>
        <dbReference type="ARBA" id="ARBA00022741"/>
    </source>
</evidence>
<evidence type="ECO:0000259" key="5">
    <source>
        <dbReference type="PROSITE" id="PS50862"/>
    </source>
</evidence>
<dbReference type="InterPro" id="IPR006195">
    <property type="entry name" value="aa-tRNA-synth_II"/>
</dbReference>
<dbReference type="GO" id="GO:0000049">
    <property type="term" value="F:tRNA binding"/>
    <property type="evidence" value="ECO:0007669"/>
    <property type="project" value="TreeGrafter"/>
</dbReference>
<dbReference type="PANTHER" id="PTHR42918">
    <property type="entry name" value="LYSYL-TRNA SYNTHETASE"/>
    <property type="match status" value="1"/>
</dbReference>